<dbReference type="PROSITE" id="PS51352">
    <property type="entry name" value="THIOREDOXIN_2"/>
    <property type="match status" value="1"/>
</dbReference>
<gene>
    <name evidence="3" type="ordered locus">Cpin_0120</name>
</gene>
<dbReference type="OrthoDB" id="9811036at2"/>
<keyword evidence="1" id="KW-0732">Signal</keyword>
<sequence length="138" mass="15870">MKTAVLSITCLICSLVLFLPAHAQHGPVTFAQLKDSMALQPRPVVIELYTTWCSYCRIQEKQIKRSPALQQLLSEKYYFVSVNAESADFAAFNDILDPVAFQRMSYPAWIILDTHYRMKDFHAGLLKSEVLEEWLKVK</sequence>
<evidence type="ECO:0000313" key="3">
    <source>
        <dbReference type="EMBL" id="ACU57623.1"/>
    </source>
</evidence>
<dbReference type="InterPro" id="IPR036249">
    <property type="entry name" value="Thioredoxin-like_sf"/>
</dbReference>
<dbReference type="InterPro" id="IPR013766">
    <property type="entry name" value="Thioredoxin_domain"/>
</dbReference>
<dbReference type="Proteomes" id="UP000002215">
    <property type="component" value="Chromosome"/>
</dbReference>
<protein>
    <recommendedName>
        <fullName evidence="2">Thioredoxin domain-containing protein</fullName>
    </recommendedName>
</protein>
<dbReference type="EMBL" id="CP001699">
    <property type="protein sequence ID" value="ACU57623.1"/>
    <property type="molecule type" value="Genomic_DNA"/>
</dbReference>
<feature type="domain" description="Thioredoxin" evidence="2">
    <location>
        <begin position="10"/>
        <end position="138"/>
    </location>
</feature>
<proteinExistence type="predicted"/>
<accession>A0A979FYU1</accession>
<evidence type="ECO:0000313" key="4">
    <source>
        <dbReference type="Proteomes" id="UP000002215"/>
    </source>
</evidence>
<evidence type="ECO:0000256" key="1">
    <source>
        <dbReference type="SAM" id="SignalP"/>
    </source>
</evidence>
<reference evidence="4" key="1">
    <citation type="submission" date="2009-08" db="EMBL/GenBank/DDBJ databases">
        <title>The complete genome of Chitinophaga pinensis DSM 2588.</title>
        <authorList>
            <consortium name="US DOE Joint Genome Institute (JGI-PGF)"/>
            <person name="Lucas S."/>
            <person name="Copeland A."/>
            <person name="Lapidus A."/>
            <person name="Glavina del Rio T."/>
            <person name="Dalin E."/>
            <person name="Tice H."/>
            <person name="Bruce D."/>
            <person name="Goodwin L."/>
            <person name="Pitluck S."/>
            <person name="Kyrpides N."/>
            <person name="Mavromatis K."/>
            <person name="Ivanova N."/>
            <person name="Mikhailova N."/>
            <person name="Sims D."/>
            <person name="Meinche L."/>
            <person name="Brettin T."/>
            <person name="Detter J.C."/>
            <person name="Han C."/>
            <person name="Larimer F."/>
            <person name="Land M."/>
            <person name="Hauser L."/>
            <person name="Markowitz V."/>
            <person name="Cheng J.-F."/>
            <person name="Hugenholtz P."/>
            <person name="Woyke T."/>
            <person name="Wu D."/>
            <person name="Spring S."/>
            <person name="Klenk H.-P."/>
            <person name="Eisen J.A."/>
        </authorList>
    </citation>
    <scope>NUCLEOTIDE SEQUENCE [LARGE SCALE GENOMIC DNA]</scope>
    <source>
        <strain evidence="4">ATCC 43595 / DSM 2588 / LMG 13176 / NBRC 15968 / NCIMB 11800 / UQM 2034</strain>
    </source>
</reference>
<dbReference type="Pfam" id="PF13098">
    <property type="entry name" value="Thioredoxin_2"/>
    <property type="match status" value="1"/>
</dbReference>
<feature type="chain" id="PRO_5038145815" description="Thioredoxin domain-containing protein" evidence="1">
    <location>
        <begin position="24"/>
        <end position="138"/>
    </location>
</feature>
<name>A0A979FYU1_CHIPD</name>
<organism evidence="3 4">
    <name type="scientific">Chitinophaga pinensis (strain ATCC 43595 / DSM 2588 / LMG 13176 / NBRC 15968 / NCIMB 11800 / UQM 2034)</name>
    <dbReference type="NCBI Taxonomy" id="485918"/>
    <lineage>
        <taxon>Bacteria</taxon>
        <taxon>Pseudomonadati</taxon>
        <taxon>Bacteroidota</taxon>
        <taxon>Chitinophagia</taxon>
        <taxon>Chitinophagales</taxon>
        <taxon>Chitinophagaceae</taxon>
        <taxon>Chitinophaga</taxon>
    </lineage>
</organism>
<dbReference type="Gene3D" id="3.40.30.10">
    <property type="entry name" value="Glutaredoxin"/>
    <property type="match status" value="1"/>
</dbReference>
<dbReference type="AlphaFoldDB" id="A0A979FYU1"/>
<feature type="signal peptide" evidence="1">
    <location>
        <begin position="1"/>
        <end position="23"/>
    </location>
</feature>
<dbReference type="InterPro" id="IPR012336">
    <property type="entry name" value="Thioredoxin-like_fold"/>
</dbReference>
<dbReference type="SUPFAM" id="SSF52833">
    <property type="entry name" value="Thioredoxin-like"/>
    <property type="match status" value="1"/>
</dbReference>
<dbReference type="KEGG" id="cpi:Cpin_0120"/>
<evidence type="ECO:0000259" key="2">
    <source>
        <dbReference type="PROSITE" id="PS51352"/>
    </source>
</evidence>
<dbReference type="RefSeq" id="WP_012787799.1">
    <property type="nucleotide sequence ID" value="NC_013132.1"/>
</dbReference>
<reference evidence="3 4" key="2">
    <citation type="journal article" date="2010" name="Stand. Genomic Sci.">
        <title>Complete genome sequence of Chitinophaga pinensis type strain (UQM 2034).</title>
        <authorList>
            <person name="Glavina Del Rio T."/>
            <person name="Abt B."/>
            <person name="Spring S."/>
            <person name="Lapidus A."/>
            <person name="Nolan M."/>
            <person name="Tice H."/>
            <person name="Copeland A."/>
            <person name="Cheng J.F."/>
            <person name="Chen F."/>
            <person name="Bruce D."/>
            <person name="Goodwin L."/>
            <person name="Pitluck S."/>
            <person name="Ivanova N."/>
            <person name="Mavromatis K."/>
            <person name="Mikhailova N."/>
            <person name="Pati A."/>
            <person name="Chen A."/>
            <person name="Palaniappan K."/>
            <person name="Land M."/>
            <person name="Hauser L."/>
            <person name="Chang Y.J."/>
            <person name="Jeffries C.D."/>
            <person name="Chain P."/>
            <person name="Saunders E."/>
            <person name="Detter J.C."/>
            <person name="Brettin T."/>
            <person name="Rohde M."/>
            <person name="Goker M."/>
            <person name="Bristow J."/>
            <person name="Eisen J.A."/>
            <person name="Markowitz V."/>
            <person name="Hugenholtz P."/>
            <person name="Kyrpides N.C."/>
            <person name="Klenk H.P."/>
            <person name="Lucas S."/>
        </authorList>
    </citation>
    <scope>NUCLEOTIDE SEQUENCE [LARGE SCALE GENOMIC DNA]</scope>
    <source>
        <strain evidence="4">ATCC 43595 / DSM 2588 / LMG 13176 / NBRC 15968 / NCIMB 11800 / UQM 2034</strain>
    </source>
</reference>